<evidence type="ECO:0000313" key="6">
    <source>
        <dbReference type="EMBL" id="GAA5481275.1"/>
    </source>
</evidence>
<keyword evidence="3" id="KW-0238">DNA-binding</keyword>
<dbReference type="InterPro" id="IPR000847">
    <property type="entry name" value="LysR_HTH_N"/>
</dbReference>
<dbReference type="Gene3D" id="1.10.10.10">
    <property type="entry name" value="Winged helix-like DNA-binding domain superfamily/Winged helix DNA-binding domain"/>
    <property type="match status" value="1"/>
</dbReference>
<gene>
    <name evidence="6" type="primary">oxyR</name>
    <name evidence="6" type="ORF">Hsar01_00482</name>
</gene>
<dbReference type="PRINTS" id="PR00039">
    <property type="entry name" value="HTHLYSR"/>
</dbReference>
<dbReference type="Gene3D" id="3.40.190.10">
    <property type="entry name" value="Periplasmic binding protein-like II"/>
    <property type="match status" value="2"/>
</dbReference>
<keyword evidence="4" id="KW-0804">Transcription</keyword>
<feature type="domain" description="HTH lysR-type" evidence="5">
    <location>
        <begin position="1"/>
        <end position="58"/>
    </location>
</feature>
<evidence type="ECO:0000256" key="4">
    <source>
        <dbReference type="ARBA" id="ARBA00023163"/>
    </source>
</evidence>
<reference evidence="6 7" key="1">
    <citation type="submission" date="2024-02" db="EMBL/GenBank/DDBJ databases">
        <title>Haloferula sargassicola NBRC 104335.</title>
        <authorList>
            <person name="Ichikawa N."/>
            <person name="Katano-Makiyama Y."/>
            <person name="Hidaka K."/>
        </authorList>
    </citation>
    <scope>NUCLEOTIDE SEQUENCE [LARGE SCALE GENOMIC DNA]</scope>
    <source>
        <strain evidence="6 7">NBRC 104335</strain>
    </source>
</reference>
<comment type="similarity">
    <text evidence="1">Belongs to the LysR transcriptional regulatory family.</text>
</comment>
<evidence type="ECO:0000256" key="2">
    <source>
        <dbReference type="ARBA" id="ARBA00023015"/>
    </source>
</evidence>
<evidence type="ECO:0000256" key="3">
    <source>
        <dbReference type="ARBA" id="ARBA00023125"/>
    </source>
</evidence>
<dbReference type="InterPro" id="IPR036388">
    <property type="entry name" value="WH-like_DNA-bd_sf"/>
</dbReference>
<dbReference type="PROSITE" id="PS50931">
    <property type="entry name" value="HTH_LYSR"/>
    <property type="match status" value="1"/>
</dbReference>
<sequence length="296" mass="32244">MDLRQLRSFVSVVEEGSLSAASKRCHLSQPALSQQMQALEEQLGEPLLRRLPRGVEPTAAGELLISHARTLLAQAEQLRQDFQGRRELETGRLAFGIIPTVAPYLLPRLLAPFRREHPGITIAIDEARTPALLPKTVAGEIEFAILSDVTAEERRKWSLNLRELFREPLLLAAPASHPLALRKNPPEPAEIDPAELIHLSGGHCLADRALKLCRIRNPNPGLQCDQIGTALAMTAAGMGVTIVPKLAAGDHARPDLVFRPFAGDGLHRSINLLKRRGAKLSPAAVRLMDALRAGPA</sequence>
<protein>
    <submittedName>
        <fullName evidence="6">Hydrogen peroxide-inducible genes activator</fullName>
    </submittedName>
</protein>
<keyword evidence="2" id="KW-0805">Transcription regulation</keyword>
<dbReference type="Pfam" id="PF00126">
    <property type="entry name" value="HTH_1"/>
    <property type="match status" value="1"/>
</dbReference>
<dbReference type="PANTHER" id="PTHR30346:SF28">
    <property type="entry name" value="HTH-TYPE TRANSCRIPTIONAL REGULATOR CYNR"/>
    <property type="match status" value="1"/>
</dbReference>
<name>A0ABP9UHZ1_9BACT</name>
<dbReference type="InterPro" id="IPR036390">
    <property type="entry name" value="WH_DNA-bd_sf"/>
</dbReference>
<dbReference type="SUPFAM" id="SSF53850">
    <property type="entry name" value="Periplasmic binding protein-like II"/>
    <property type="match status" value="1"/>
</dbReference>
<comment type="caution">
    <text evidence="6">The sequence shown here is derived from an EMBL/GenBank/DDBJ whole genome shotgun (WGS) entry which is preliminary data.</text>
</comment>
<dbReference type="Pfam" id="PF03466">
    <property type="entry name" value="LysR_substrate"/>
    <property type="match status" value="1"/>
</dbReference>
<evidence type="ECO:0000313" key="7">
    <source>
        <dbReference type="Proteomes" id="UP001476282"/>
    </source>
</evidence>
<dbReference type="SUPFAM" id="SSF46785">
    <property type="entry name" value="Winged helix' DNA-binding domain"/>
    <property type="match status" value="1"/>
</dbReference>
<dbReference type="CDD" id="cd05466">
    <property type="entry name" value="PBP2_LTTR_substrate"/>
    <property type="match status" value="1"/>
</dbReference>
<organism evidence="6 7">
    <name type="scientific">Haloferula sargassicola</name>
    <dbReference type="NCBI Taxonomy" id="490096"/>
    <lineage>
        <taxon>Bacteria</taxon>
        <taxon>Pseudomonadati</taxon>
        <taxon>Verrucomicrobiota</taxon>
        <taxon>Verrucomicrobiia</taxon>
        <taxon>Verrucomicrobiales</taxon>
        <taxon>Verrucomicrobiaceae</taxon>
        <taxon>Haloferula</taxon>
    </lineage>
</organism>
<keyword evidence="7" id="KW-1185">Reference proteome</keyword>
<dbReference type="InterPro" id="IPR005119">
    <property type="entry name" value="LysR_subst-bd"/>
</dbReference>
<dbReference type="Proteomes" id="UP001476282">
    <property type="component" value="Unassembled WGS sequence"/>
</dbReference>
<dbReference type="RefSeq" id="WP_353565430.1">
    <property type="nucleotide sequence ID" value="NZ_BAABRI010000002.1"/>
</dbReference>
<proteinExistence type="inferred from homology"/>
<dbReference type="EMBL" id="BAABRI010000002">
    <property type="protein sequence ID" value="GAA5481275.1"/>
    <property type="molecule type" value="Genomic_DNA"/>
</dbReference>
<evidence type="ECO:0000259" key="5">
    <source>
        <dbReference type="PROSITE" id="PS50931"/>
    </source>
</evidence>
<dbReference type="PANTHER" id="PTHR30346">
    <property type="entry name" value="TRANSCRIPTIONAL DUAL REGULATOR HCAR-RELATED"/>
    <property type="match status" value="1"/>
</dbReference>
<accession>A0ABP9UHZ1</accession>
<evidence type="ECO:0000256" key="1">
    <source>
        <dbReference type="ARBA" id="ARBA00009437"/>
    </source>
</evidence>